<accession>A0A2I2KXX5</accession>
<dbReference type="EMBL" id="FZMO01000423">
    <property type="protein sequence ID" value="SNQ50514.1"/>
    <property type="molecule type" value="Genomic_DNA"/>
</dbReference>
<evidence type="ECO:0000256" key="1">
    <source>
        <dbReference type="SAM" id="MobiDB-lite"/>
    </source>
</evidence>
<keyword evidence="2" id="KW-0812">Transmembrane</keyword>
<protein>
    <submittedName>
        <fullName evidence="3">Uncharacterized protein</fullName>
    </submittedName>
</protein>
<feature type="transmembrane region" description="Helical" evidence="2">
    <location>
        <begin position="64"/>
        <end position="85"/>
    </location>
</feature>
<feature type="region of interest" description="Disordered" evidence="1">
    <location>
        <begin position="1"/>
        <end position="29"/>
    </location>
</feature>
<evidence type="ECO:0000256" key="2">
    <source>
        <dbReference type="SAM" id="Phobius"/>
    </source>
</evidence>
<dbReference type="AlphaFoldDB" id="A0A2I2KXX5"/>
<gene>
    <name evidence="3" type="ORF">FRACA_480003</name>
</gene>
<dbReference type="Proteomes" id="UP000234331">
    <property type="component" value="Unassembled WGS sequence"/>
</dbReference>
<evidence type="ECO:0000313" key="4">
    <source>
        <dbReference type="Proteomes" id="UP000234331"/>
    </source>
</evidence>
<proteinExistence type="predicted"/>
<reference evidence="3 4" key="1">
    <citation type="submission" date="2017-06" db="EMBL/GenBank/DDBJ databases">
        <authorList>
            <person name="Kim H.J."/>
            <person name="Triplett B.A."/>
        </authorList>
    </citation>
    <scope>NUCLEOTIDE SEQUENCE [LARGE SCALE GENOMIC DNA]</scope>
    <source>
        <strain evidence="3">FRACA_ARgP5</strain>
    </source>
</reference>
<sequence>MTVTVEDDAVRAGDAAGARGGDGAPRSGPRGVAPLLTAGALALACVLLGLALADPAPSRHLRGLLVTVDLVLLGGVGTAWLRVVLTVGAPGDRGGIE</sequence>
<keyword evidence="2" id="KW-0472">Membrane</keyword>
<keyword evidence="4" id="KW-1185">Reference proteome</keyword>
<organism evidence="3 4">
    <name type="scientific">Frankia canadensis</name>
    <dbReference type="NCBI Taxonomy" id="1836972"/>
    <lineage>
        <taxon>Bacteria</taxon>
        <taxon>Bacillati</taxon>
        <taxon>Actinomycetota</taxon>
        <taxon>Actinomycetes</taxon>
        <taxon>Frankiales</taxon>
        <taxon>Frankiaceae</taxon>
        <taxon>Frankia</taxon>
    </lineage>
</organism>
<name>A0A2I2KXX5_9ACTN</name>
<keyword evidence="2" id="KW-1133">Transmembrane helix</keyword>
<feature type="transmembrane region" description="Helical" evidence="2">
    <location>
        <begin position="32"/>
        <end position="52"/>
    </location>
</feature>
<evidence type="ECO:0000313" key="3">
    <source>
        <dbReference type="EMBL" id="SNQ50514.1"/>
    </source>
</evidence>